<evidence type="ECO:0000313" key="2">
    <source>
        <dbReference type="EMBL" id="EOA88037.1"/>
    </source>
</evidence>
<dbReference type="GeneID" id="19404383"/>
<proteinExistence type="predicted"/>
<dbReference type="EMBL" id="KB908548">
    <property type="protein sequence ID" value="EOA88037.1"/>
    <property type="molecule type" value="Genomic_DNA"/>
</dbReference>
<evidence type="ECO:0008006" key="4">
    <source>
        <dbReference type="Google" id="ProtNLM"/>
    </source>
</evidence>
<dbReference type="HOGENOM" id="CLU_2135088_0_0_1"/>
<dbReference type="AlphaFoldDB" id="R0KJ50"/>
<accession>R0KJ50</accession>
<evidence type="ECO:0000256" key="1">
    <source>
        <dbReference type="SAM" id="SignalP"/>
    </source>
</evidence>
<dbReference type="RefSeq" id="XP_008024074.1">
    <property type="nucleotide sequence ID" value="XM_008025883.1"/>
</dbReference>
<evidence type="ECO:0000313" key="3">
    <source>
        <dbReference type="Proteomes" id="UP000016935"/>
    </source>
</evidence>
<sequence length="124" mass="13469">MKHARLLCTPIVLALLCAVPRVAADIGDNPGVPVTVKSPNESPNSCCNDWFGWGPFRIGDPQTWYWGWRYCCILGSDPNHGHGCDKSKPFNIGRGGLSVYVGGNCGDQANGHWRFTVSADQNPP</sequence>
<dbReference type="Proteomes" id="UP000016935">
    <property type="component" value="Unassembled WGS sequence"/>
</dbReference>
<protein>
    <recommendedName>
        <fullName evidence="4">Secreted protein</fullName>
    </recommendedName>
</protein>
<feature type="chain" id="PRO_5004344404" description="Secreted protein" evidence="1">
    <location>
        <begin position="25"/>
        <end position="124"/>
    </location>
</feature>
<gene>
    <name evidence="2" type="ORF">SETTUDRAFT_38724</name>
</gene>
<keyword evidence="1" id="KW-0732">Signal</keyword>
<keyword evidence="3" id="KW-1185">Reference proteome</keyword>
<reference evidence="2 3" key="2">
    <citation type="journal article" date="2013" name="PLoS Genet.">
        <title>Comparative genome structure, secondary metabolite, and effector coding capacity across Cochliobolus pathogens.</title>
        <authorList>
            <person name="Condon B.J."/>
            <person name="Leng Y."/>
            <person name="Wu D."/>
            <person name="Bushley K.E."/>
            <person name="Ohm R.A."/>
            <person name="Otillar R."/>
            <person name="Martin J."/>
            <person name="Schackwitz W."/>
            <person name="Grimwood J."/>
            <person name="MohdZainudin N."/>
            <person name="Xue C."/>
            <person name="Wang R."/>
            <person name="Manning V.A."/>
            <person name="Dhillon B."/>
            <person name="Tu Z.J."/>
            <person name="Steffenson B.J."/>
            <person name="Salamov A."/>
            <person name="Sun H."/>
            <person name="Lowry S."/>
            <person name="LaButti K."/>
            <person name="Han J."/>
            <person name="Copeland A."/>
            <person name="Lindquist E."/>
            <person name="Barry K."/>
            <person name="Schmutz J."/>
            <person name="Baker S.E."/>
            <person name="Ciuffetti L.M."/>
            <person name="Grigoriev I.V."/>
            <person name="Zhong S."/>
            <person name="Turgeon B.G."/>
        </authorList>
    </citation>
    <scope>NUCLEOTIDE SEQUENCE [LARGE SCALE GENOMIC DNA]</scope>
    <source>
        <strain evidence="3">28A</strain>
    </source>
</reference>
<reference evidence="2 3" key="1">
    <citation type="journal article" date="2012" name="PLoS Pathog.">
        <title>Diverse lifestyles and strategies of plant pathogenesis encoded in the genomes of eighteen Dothideomycetes fungi.</title>
        <authorList>
            <person name="Ohm R.A."/>
            <person name="Feau N."/>
            <person name="Henrissat B."/>
            <person name="Schoch C.L."/>
            <person name="Horwitz B.A."/>
            <person name="Barry K.W."/>
            <person name="Condon B.J."/>
            <person name="Copeland A.C."/>
            <person name="Dhillon B."/>
            <person name="Glaser F."/>
            <person name="Hesse C.N."/>
            <person name="Kosti I."/>
            <person name="LaButti K."/>
            <person name="Lindquist E.A."/>
            <person name="Lucas S."/>
            <person name="Salamov A.A."/>
            <person name="Bradshaw R.E."/>
            <person name="Ciuffetti L."/>
            <person name="Hamelin R.C."/>
            <person name="Kema G.H.J."/>
            <person name="Lawrence C."/>
            <person name="Scott J.A."/>
            <person name="Spatafora J.W."/>
            <person name="Turgeon B.G."/>
            <person name="de Wit P.J.G.M."/>
            <person name="Zhong S."/>
            <person name="Goodwin S.B."/>
            <person name="Grigoriev I.V."/>
        </authorList>
    </citation>
    <scope>NUCLEOTIDE SEQUENCE [LARGE SCALE GENOMIC DNA]</scope>
    <source>
        <strain evidence="3">28A</strain>
    </source>
</reference>
<name>R0KJ50_EXST2</name>
<feature type="signal peptide" evidence="1">
    <location>
        <begin position="1"/>
        <end position="24"/>
    </location>
</feature>
<organism evidence="2 3">
    <name type="scientific">Exserohilum turcicum (strain 28A)</name>
    <name type="common">Northern leaf blight fungus</name>
    <name type="synonym">Setosphaeria turcica</name>
    <dbReference type="NCBI Taxonomy" id="671987"/>
    <lineage>
        <taxon>Eukaryota</taxon>
        <taxon>Fungi</taxon>
        <taxon>Dikarya</taxon>
        <taxon>Ascomycota</taxon>
        <taxon>Pezizomycotina</taxon>
        <taxon>Dothideomycetes</taxon>
        <taxon>Pleosporomycetidae</taxon>
        <taxon>Pleosporales</taxon>
        <taxon>Pleosporineae</taxon>
        <taxon>Pleosporaceae</taxon>
        <taxon>Exserohilum</taxon>
    </lineage>
</organism>